<evidence type="ECO:0000259" key="3">
    <source>
        <dbReference type="PROSITE" id="PS50043"/>
    </source>
</evidence>
<evidence type="ECO:0000313" key="5">
    <source>
        <dbReference type="EMBL" id="RIX34824.1"/>
    </source>
</evidence>
<dbReference type="Pfam" id="PF00196">
    <property type="entry name" value="GerE"/>
    <property type="match status" value="1"/>
</dbReference>
<keyword evidence="6" id="KW-1185">Reference proteome</keyword>
<evidence type="ECO:0000256" key="2">
    <source>
        <dbReference type="PROSITE-ProRule" id="PRU00169"/>
    </source>
</evidence>
<dbReference type="PRINTS" id="PR00038">
    <property type="entry name" value="HTHLUXR"/>
</dbReference>
<dbReference type="InterPro" id="IPR039420">
    <property type="entry name" value="WalR-like"/>
</dbReference>
<keyword evidence="1 5" id="KW-0238">DNA-binding</keyword>
<dbReference type="Proteomes" id="UP000285278">
    <property type="component" value="Unassembled WGS sequence"/>
</dbReference>
<dbReference type="InterPro" id="IPR011006">
    <property type="entry name" value="CheY-like_superfamily"/>
</dbReference>
<dbReference type="Gene3D" id="3.40.50.2300">
    <property type="match status" value="1"/>
</dbReference>
<dbReference type="CDD" id="cd06170">
    <property type="entry name" value="LuxR_C_like"/>
    <property type="match status" value="1"/>
</dbReference>
<evidence type="ECO:0000313" key="6">
    <source>
        <dbReference type="Proteomes" id="UP000285278"/>
    </source>
</evidence>
<dbReference type="SUPFAM" id="SSF46894">
    <property type="entry name" value="C-terminal effector domain of the bipartite response regulators"/>
    <property type="match status" value="1"/>
</dbReference>
<dbReference type="PANTHER" id="PTHR43214">
    <property type="entry name" value="TWO-COMPONENT RESPONSE REGULATOR"/>
    <property type="match status" value="1"/>
</dbReference>
<dbReference type="SUPFAM" id="SSF52172">
    <property type="entry name" value="CheY-like"/>
    <property type="match status" value="1"/>
</dbReference>
<reference evidence="5 6" key="1">
    <citation type="submission" date="2018-09" db="EMBL/GenBank/DDBJ databases">
        <title>Optimization and identification of Corynebacterium falsenii FN1-14 from fish paste.</title>
        <authorList>
            <person name="Daroonpunt R."/>
            <person name="Tanasupawat S."/>
        </authorList>
    </citation>
    <scope>NUCLEOTIDE SEQUENCE [LARGE SCALE GENOMIC DNA]</scope>
    <source>
        <strain evidence="5 6">FN1-14</strain>
    </source>
</reference>
<dbReference type="SMART" id="SM00421">
    <property type="entry name" value="HTH_LUXR"/>
    <property type="match status" value="1"/>
</dbReference>
<dbReference type="InterPro" id="IPR001789">
    <property type="entry name" value="Sig_transdc_resp-reg_receiver"/>
</dbReference>
<dbReference type="PANTHER" id="PTHR43214:SF42">
    <property type="entry name" value="TRANSCRIPTIONAL REGULATORY PROTEIN DESR"/>
    <property type="match status" value="1"/>
</dbReference>
<organism evidence="5 6">
    <name type="scientific">Corynebacterium falsenii</name>
    <dbReference type="NCBI Taxonomy" id="108486"/>
    <lineage>
        <taxon>Bacteria</taxon>
        <taxon>Bacillati</taxon>
        <taxon>Actinomycetota</taxon>
        <taxon>Actinomycetes</taxon>
        <taxon>Mycobacteriales</taxon>
        <taxon>Corynebacteriaceae</taxon>
        <taxon>Corynebacterium</taxon>
    </lineage>
</organism>
<dbReference type="SMART" id="SM00448">
    <property type="entry name" value="REC"/>
    <property type="match status" value="1"/>
</dbReference>
<dbReference type="GO" id="GO:0003677">
    <property type="term" value="F:DNA binding"/>
    <property type="evidence" value="ECO:0007669"/>
    <property type="project" value="UniProtKB-KW"/>
</dbReference>
<dbReference type="EMBL" id="QXJK01000005">
    <property type="protein sequence ID" value="RIX34824.1"/>
    <property type="molecule type" value="Genomic_DNA"/>
</dbReference>
<gene>
    <name evidence="5" type="ORF">D3M95_05805</name>
</gene>
<evidence type="ECO:0000259" key="4">
    <source>
        <dbReference type="PROSITE" id="PS50110"/>
    </source>
</evidence>
<name>A0A418Q6X7_9CORY</name>
<dbReference type="GO" id="GO:0000160">
    <property type="term" value="P:phosphorelay signal transduction system"/>
    <property type="evidence" value="ECO:0007669"/>
    <property type="project" value="InterPro"/>
</dbReference>
<dbReference type="STRING" id="1451189.CFAL_07195"/>
<dbReference type="PROSITE" id="PS50110">
    <property type="entry name" value="RESPONSE_REGULATORY"/>
    <property type="match status" value="1"/>
</dbReference>
<dbReference type="PROSITE" id="PS00622">
    <property type="entry name" value="HTH_LUXR_1"/>
    <property type="match status" value="1"/>
</dbReference>
<dbReference type="PROSITE" id="PS50043">
    <property type="entry name" value="HTH_LUXR_2"/>
    <property type="match status" value="1"/>
</dbReference>
<sequence length="205" mass="21978">MIRVLIADDQSLVRGALAALLDLEPDIEVVAQCGSGVDVVDAIDRFRVDAALVDIEMPGMSGLDVAQAIAERNRRAERECACLIVTTFGRAGYVKTALANGARGFLVKDTPPEQLAGAVRRVHQGLTVIDPELVQDALSAVESPLTPREVEVAREALTGADSRAIAERLHMGMGTVRNHLSSIIAKTNAGNRYEAARVARDRGWL</sequence>
<dbReference type="OrthoDB" id="9808843at2"/>
<dbReference type="Gene3D" id="1.10.10.10">
    <property type="entry name" value="Winged helix-like DNA-binding domain superfamily/Winged helix DNA-binding domain"/>
    <property type="match status" value="1"/>
</dbReference>
<dbReference type="InterPro" id="IPR000792">
    <property type="entry name" value="Tscrpt_reg_LuxR_C"/>
</dbReference>
<dbReference type="InterPro" id="IPR036388">
    <property type="entry name" value="WH-like_DNA-bd_sf"/>
</dbReference>
<feature type="modified residue" description="4-aspartylphosphate" evidence="2">
    <location>
        <position position="54"/>
    </location>
</feature>
<dbReference type="GO" id="GO:0006355">
    <property type="term" value="P:regulation of DNA-templated transcription"/>
    <property type="evidence" value="ECO:0007669"/>
    <property type="project" value="InterPro"/>
</dbReference>
<dbReference type="AlphaFoldDB" id="A0A418Q6X7"/>
<comment type="caution">
    <text evidence="5">The sequence shown here is derived from an EMBL/GenBank/DDBJ whole genome shotgun (WGS) entry which is preliminary data.</text>
</comment>
<proteinExistence type="predicted"/>
<evidence type="ECO:0000256" key="1">
    <source>
        <dbReference type="ARBA" id="ARBA00023125"/>
    </source>
</evidence>
<feature type="domain" description="HTH luxR-type" evidence="3">
    <location>
        <begin position="138"/>
        <end position="203"/>
    </location>
</feature>
<protein>
    <submittedName>
        <fullName evidence="5">DNA-binding response regulator</fullName>
    </submittedName>
</protein>
<feature type="domain" description="Response regulatory" evidence="4">
    <location>
        <begin position="3"/>
        <end position="123"/>
    </location>
</feature>
<dbReference type="InterPro" id="IPR016032">
    <property type="entry name" value="Sig_transdc_resp-reg_C-effctor"/>
</dbReference>
<accession>A0A418Q6X7</accession>
<dbReference type="Pfam" id="PF00072">
    <property type="entry name" value="Response_reg"/>
    <property type="match status" value="1"/>
</dbReference>
<dbReference type="RefSeq" id="WP_119664698.1">
    <property type="nucleotide sequence ID" value="NZ_QXJK01000005.1"/>
</dbReference>
<keyword evidence="2" id="KW-0597">Phosphoprotein</keyword>